<keyword evidence="4" id="KW-1185">Reference proteome</keyword>
<feature type="compositionally biased region" description="Basic residues" evidence="1">
    <location>
        <begin position="45"/>
        <end position="58"/>
    </location>
</feature>
<protein>
    <submittedName>
        <fullName evidence="3">Uncharacterized protein</fullName>
    </submittedName>
</protein>
<name>A0A7S7SIH2_PALFE</name>
<dbReference type="KEGG" id="pfer:IRI77_30280"/>
<dbReference type="RefSeq" id="WP_194448691.1">
    <property type="nucleotide sequence ID" value="NZ_CP063849.1"/>
</dbReference>
<feature type="chain" id="PRO_5032392378" evidence="2">
    <location>
        <begin position="24"/>
        <end position="72"/>
    </location>
</feature>
<dbReference type="EMBL" id="CP063849">
    <property type="protein sequence ID" value="QOY87022.1"/>
    <property type="molecule type" value="Genomic_DNA"/>
</dbReference>
<dbReference type="Proteomes" id="UP000593892">
    <property type="component" value="Chromosome"/>
</dbReference>
<feature type="region of interest" description="Disordered" evidence="1">
    <location>
        <begin position="24"/>
        <end position="72"/>
    </location>
</feature>
<feature type="signal peptide" evidence="2">
    <location>
        <begin position="1"/>
        <end position="23"/>
    </location>
</feature>
<sequence length="72" mass="8494">MKTTWCLTLTAFLALVFAPLTFSKDKTPAQRRPPSKPPTVQRAMKERKRQVKRDKRSRQQLEAFRARPKVRL</sequence>
<dbReference type="AlphaFoldDB" id="A0A7S7SIH2"/>
<evidence type="ECO:0000313" key="4">
    <source>
        <dbReference type="Proteomes" id="UP000593892"/>
    </source>
</evidence>
<gene>
    <name evidence="3" type="ORF">IRI77_30280</name>
</gene>
<evidence type="ECO:0000256" key="2">
    <source>
        <dbReference type="SAM" id="SignalP"/>
    </source>
</evidence>
<accession>A0A7S7SIH2</accession>
<evidence type="ECO:0000256" key="1">
    <source>
        <dbReference type="SAM" id="MobiDB-lite"/>
    </source>
</evidence>
<proteinExistence type="predicted"/>
<keyword evidence="2" id="KW-0732">Signal</keyword>
<reference evidence="3 4" key="1">
    <citation type="submission" date="2020-10" db="EMBL/GenBank/DDBJ databases">
        <title>Complete genome sequence of Paludibaculum fermentans P105T, a facultatively anaerobic acidobacterium capable of dissimilatory Fe(III) reduction.</title>
        <authorList>
            <person name="Dedysh S.N."/>
            <person name="Beletsky A.V."/>
            <person name="Kulichevskaya I.S."/>
            <person name="Mardanov A.V."/>
            <person name="Ravin N.V."/>
        </authorList>
    </citation>
    <scope>NUCLEOTIDE SEQUENCE [LARGE SCALE GENOMIC DNA]</scope>
    <source>
        <strain evidence="3 4">P105</strain>
    </source>
</reference>
<organism evidence="3 4">
    <name type="scientific">Paludibaculum fermentans</name>
    <dbReference type="NCBI Taxonomy" id="1473598"/>
    <lineage>
        <taxon>Bacteria</taxon>
        <taxon>Pseudomonadati</taxon>
        <taxon>Acidobacteriota</taxon>
        <taxon>Terriglobia</taxon>
        <taxon>Bryobacterales</taxon>
        <taxon>Bryobacteraceae</taxon>
        <taxon>Paludibaculum</taxon>
    </lineage>
</organism>
<evidence type="ECO:0000313" key="3">
    <source>
        <dbReference type="EMBL" id="QOY87022.1"/>
    </source>
</evidence>